<gene>
    <name evidence="2" type="primary">rfpB</name>
    <name evidence="2" type="ORF">CTTA_0511</name>
</gene>
<feature type="domain" description="Glycosyl transferase family 1" evidence="1">
    <location>
        <begin position="172"/>
        <end position="330"/>
    </location>
</feature>
<dbReference type="EMBL" id="BKBW01000001">
    <property type="protein sequence ID" value="GEQ73506.1"/>
    <property type="molecule type" value="Genomic_DNA"/>
</dbReference>
<reference evidence="2 3" key="1">
    <citation type="journal article" date="2019" name="Microbiol. Resour. Announc.">
        <title>Draft Genome Sequence of Comamonas testosteroni TA441, a Bacterium That Has a Cryptic Phenol Degradation Gene Cluster.</title>
        <authorList>
            <person name="Arai H."/>
            <person name="Ishii M."/>
        </authorList>
    </citation>
    <scope>NUCLEOTIDE SEQUENCE [LARGE SCALE GENOMIC DNA]</scope>
    <source>
        <strain evidence="2 3">TA441</strain>
    </source>
</reference>
<organism evidence="2 3">
    <name type="scientific">Comamonas testosteroni</name>
    <name type="common">Pseudomonas testosteroni</name>
    <dbReference type="NCBI Taxonomy" id="285"/>
    <lineage>
        <taxon>Bacteria</taxon>
        <taxon>Pseudomonadati</taxon>
        <taxon>Pseudomonadota</taxon>
        <taxon>Betaproteobacteria</taxon>
        <taxon>Burkholderiales</taxon>
        <taxon>Comamonadaceae</taxon>
        <taxon>Comamonas</taxon>
    </lineage>
</organism>
<comment type="caution">
    <text evidence="2">The sequence shown here is derived from an EMBL/GenBank/DDBJ whole genome shotgun (WGS) entry which is preliminary data.</text>
</comment>
<dbReference type="GO" id="GO:0016757">
    <property type="term" value="F:glycosyltransferase activity"/>
    <property type="evidence" value="ECO:0007669"/>
    <property type="project" value="InterPro"/>
</dbReference>
<dbReference type="Gene3D" id="3.40.50.2000">
    <property type="entry name" value="Glycogen Phosphorylase B"/>
    <property type="match status" value="2"/>
</dbReference>
<accession>A0A5A7M7C0</accession>
<keyword evidence="2" id="KW-0808">Transferase</keyword>
<dbReference type="AlphaFoldDB" id="A0A5A7M7C0"/>
<sequence length="351" mass="38907">MARNHTVYVLCVDYDNVSREKIVALGAIPLDYSLNRAGLNPIRDLVDTWKLFRQLKTIAPDVVLSYFVKPVIFGSIAARMAAVPRNIGMLEGLGYVFTDLPTGLKRKQRILRWVQVFLYRLALPGLDRLIFLNPDDSADLLSRNGLKAKNVSILGGIGVDLEKYPYIPLDSQKSPSFIFVGRLLAEKGINEYVAAARKVKSLHPEARFVVLGGLDEENPGGLSRLELDDLIASGVVEYPGHVSSVMQWLTDASVFVLPSYREGVPCSTQEAMAVGRAVITTDVPGCRETVVDGVNGYLVPRWDAEALAQKMLCLVRDPVLVARMGEESRRLAEQRFDAEKVNVRLIQILLD</sequence>
<evidence type="ECO:0000259" key="1">
    <source>
        <dbReference type="Pfam" id="PF00534"/>
    </source>
</evidence>
<name>A0A5A7M7C0_COMTE</name>
<proteinExistence type="predicted"/>
<dbReference type="PANTHER" id="PTHR12526">
    <property type="entry name" value="GLYCOSYLTRANSFERASE"/>
    <property type="match status" value="1"/>
</dbReference>
<evidence type="ECO:0000313" key="3">
    <source>
        <dbReference type="Proteomes" id="UP000323105"/>
    </source>
</evidence>
<protein>
    <submittedName>
        <fullName evidence="2">Glycosyl transferase family 1</fullName>
    </submittedName>
</protein>
<dbReference type="InterPro" id="IPR001296">
    <property type="entry name" value="Glyco_trans_1"/>
</dbReference>
<dbReference type="SUPFAM" id="SSF53756">
    <property type="entry name" value="UDP-Glycosyltransferase/glycogen phosphorylase"/>
    <property type="match status" value="1"/>
</dbReference>
<evidence type="ECO:0000313" key="2">
    <source>
        <dbReference type="EMBL" id="GEQ73506.1"/>
    </source>
</evidence>
<dbReference type="CDD" id="cd03808">
    <property type="entry name" value="GT4_CapM-like"/>
    <property type="match status" value="1"/>
</dbReference>
<dbReference type="Pfam" id="PF00534">
    <property type="entry name" value="Glycos_transf_1"/>
    <property type="match status" value="1"/>
</dbReference>
<dbReference type="PANTHER" id="PTHR12526:SF638">
    <property type="entry name" value="SPORE COAT PROTEIN SA"/>
    <property type="match status" value="1"/>
</dbReference>
<dbReference type="Proteomes" id="UP000323105">
    <property type="component" value="Unassembled WGS sequence"/>
</dbReference>